<name>A0A9Q3S2T6_9SPHN</name>
<dbReference type="InterPro" id="IPR019734">
    <property type="entry name" value="TPR_rpt"/>
</dbReference>
<organism evidence="4 5">
    <name type="scientific">Qipengyuania aquimaris</name>
    <dbReference type="NCBI Taxonomy" id="255984"/>
    <lineage>
        <taxon>Bacteria</taxon>
        <taxon>Pseudomonadati</taxon>
        <taxon>Pseudomonadota</taxon>
        <taxon>Alphaproteobacteria</taxon>
        <taxon>Sphingomonadales</taxon>
        <taxon>Erythrobacteraceae</taxon>
        <taxon>Qipengyuania</taxon>
    </lineage>
</organism>
<dbReference type="InterPro" id="IPR000157">
    <property type="entry name" value="TIR_dom"/>
</dbReference>
<dbReference type="PROSITE" id="PS50104">
    <property type="entry name" value="TIR"/>
    <property type="match status" value="1"/>
</dbReference>
<dbReference type="GO" id="GO:0007165">
    <property type="term" value="P:signal transduction"/>
    <property type="evidence" value="ECO:0007669"/>
    <property type="project" value="InterPro"/>
</dbReference>
<reference evidence="4" key="1">
    <citation type="submission" date="2021-06" db="EMBL/GenBank/DDBJ databases">
        <title>50 bacteria genomes isolated from Dapeng, Shenzhen, China.</title>
        <authorList>
            <person name="Zheng W."/>
            <person name="Yu S."/>
            <person name="Huang Y."/>
        </authorList>
    </citation>
    <scope>NUCLEOTIDE SEQUENCE</scope>
    <source>
        <strain evidence="4">DP4N28-2</strain>
    </source>
</reference>
<evidence type="ECO:0000313" key="4">
    <source>
        <dbReference type="EMBL" id="MBY6218928.1"/>
    </source>
</evidence>
<dbReference type="PROSITE" id="PS50005">
    <property type="entry name" value="TPR"/>
    <property type="match status" value="1"/>
</dbReference>
<proteinExistence type="predicted"/>
<keyword evidence="2" id="KW-0812">Transmembrane</keyword>
<evidence type="ECO:0000256" key="1">
    <source>
        <dbReference type="PROSITE-ProRule" id="PRU00339"/>
    </source>
</evidence>
<dbReference type="SMART" id="SM00028">
    <property type="entry name" value="TPR"/>
    <property type="match status" value="5"/>
</dbReference>
<keyword evidence="2" id="KW-1133">Transmembrane helix</keyword>
<feature type="transmembrane region" description="Helical" evidence="2">
    <location>
        <begin position="182"/>
        <end position="203"/>
    </location>
</feature>
<accession>A0A9Q3S2T6</accession>
<dbReference type="EMBL" id="JAHVKP010000001">
    <property type="protein sequence ID" value="MBY6218928.1"/>
    <property type="molecule type" value="Genomic_DNA"/>
</dbReference>
<keyword evidence="1" id="KW-0802">TPR repeat</keyword>
<dbReference type="Proteomes" id="UP000824927">
    <property type="component" value="Unassembled WGS sequence"/>
</dbReference>
<evidence type="ECO:0000256" key="2">
    <source>
        <dbReference type="SAM" id="Phobius"/>
    </source>
</evidence>
<dbReference type="RefSeq" id="WP_222405592.1">
    <property type="nucleotide sequence ID" value="NZ_JAHVKP010000001.1"/>
</dbReference>
<dbReference type="InterPro" id="IPR035897">
    <property type="entry name" value="Toll_tir_struct_dom_sf"/>
</dbReference>
<comment type="caution">
    <text evidence="4">The sequence shown here is derived from an EMBL/GenBank/DDBJ whole genome shotgun (WGS) entry which is preliminary data.</text>
</comment>
<feature type="domain" description="TIR" evidence="3">
    <location>
        <begin position="4"/>
        <end position="143"/>
    </location>
</feature>
<dbReference type="Gene3D" id="1.25.40.10">
    <property type="entry name" value="Tetratricopeptide repeat domain"/>
    <property type="match status" value="2"/>
</dbReference>
<dbReference type="AlphaFoldDB" id="A0A9Q3S2T6"/>
<gene>
    <name evidence="4" type="ORF">KUV31_11315</name>
</gene>
<dbReference type="Pfam" id="PF13676">
    <property type="entry name" value="TIR_2"/>
    <property type="match status" value="1"/>
</dbReference>
<keyword evidence="2" id="KW-0472">Membrane</keyword>
<dbReference type="SUPFAM" id="SSF52200">
    <property type="entry name" value="Toll/Interleukin receptor TIR domain"/>
    <property type="match status" value="1"/>
</dbReference>
<protein>
    <submittedName>
        <fullName evidence="4">TIR domain-containing protein</fullName>
    </submittedName>
</protein>
<evidence type="ECO:0000313" key="5">
    <source>
        <dbReference type="Proteomes" id="UP000824927"/>
    </source>
</evidence>
<sequence>MATRRYKAFISYSHRDKRVANWLHGQLENFRVPEGIDAPGLEDGLRPVFKDREELPASEDLGAALEEAIRSSDALIVLCSPHSAISPWIAKEIDLFKRVNGDARVFPAVVDGDPPYNMPPPLLVHYEDGTPTEELAEPIAADLRPEVDGRKLGVQKLVAGLIGVGLDELVDRQARQRNRRMALIAAASFIGMVVAIAMALYALQQRDTARAERAEANGLIEYMLTDLREELEPVGRLDLLDSVGERAMDYYASQDLEDLSAEELARRARAVQLVAEMHNLRGDNDKALPAFRQAARTTQELIERNPDDTDALFAHGQSLYWAGYIAWQRGDTDAARESLEGYARISTRLAEMDRSNLDWQMEESYALSNLGTLAFDGGDYEAALPLFERSVETVERVAVAEGRPAARLIEWGEGISWVASTQNSLGDFSEAQRTLEQEIALYEEALKKAPRNSDALRPLVFARQQLGWLMAATGKQAQARRALDNAAATAENLLAQDSENTWTIEMAISALVTRAMLNWTAGRDAEASADFDRAQTLLADLQDRDAKNVNWNVERPATLELSRGLTDQADAPPAEHLRLARRWIDRLGEGDAPTTWPLVAAHLIEASALQRLGDRAAAAAAYARAIALEDEKAGLDVNMTALRAVAAERLGQGDLARQLRQKLAEKGISALIDKRIAI</sequence>
<evidence type="ECO:0000259" key="3">
    <source>
        <dbReference type="PROSITE" id="PS50104"/>
    </source>
</evidence>
<dbReference type="Gene3D" id="3.40.50.10140">
    <property type="entry name" value="Toll/interleukin-1 receptor homology (TIR) domain"/>
    <property type="match status" value="1"/>
</dbReference>
<dbReference type="InterPro" id="IPR011990">
    <property type="entry name" value="TPR-like_helical_dom_sf"/>
</dbReference>
<feature type="repeat" description="TPR" evidence="1">
    <location>
        <begin position="364"/>
        <end position="397"/>
    </location>
</feature>
<dbReference type="SUPFAM" id="SSF48452">
    <property type="entry name" value="TPR-like"/>
    <property type="match status" value="2"/>
</dbReference>